<dbReference type="InterPro" id="IPR011006">
    <property type="entry name" value="CheY-like_superfamily"/>
</dbReference>
<dbReference type="EMBL" id="BMOE01000003">
    <property type="protein sequence ID" value="GGJ69557.1"/>
    <property type="molecule type" value="Genomic_DNA"/>
</dbReference>
<dbReference type="Proteomes" id="UP000635726">
    <property type="component" value="Unassembled WGS sequence"/>
</dbReference>
<dbReference type="RefSeq" id="WP_188961417.1">
    <property type="nucleotide sequence ID" value="NZ_BMOE01000003.1"/>
</dbReference>
<reference evidence="6" key="2">
    <citation type="submission" date="2020-09" db="EMBL/GenBank/DDBJ databases">
        <authorList>
            <person name="Sun Q."/>
            <person name="Ohkuma M."/>
        </authorList>
    </citation>
    <scope>NUCLEOTIDE SEQUENCE</scope>
    <source>
        <strain evidence="6">JCM 14371</strain>
    </source>
</reference>
<evidence type="ECO:0000256" key="3">
    <source>
        <dbReference type="PROSITE-ProRule" id="PRU00169"/>
    </source>
</evidence>
<keyword evidence="7" id="KW-1185">Reference proteome</keyword>
<dbReference type="InterPro" id="IPR016032">
    <property type="entry name" value="Sig_transdc_resp-reg_C-effctor"/>
</dbReference>
<evidence type="ECO:0000259" key="4">
    <source>
        <dbReference type="PROSITE" id="PS50043"/>
    </source>
</evidence>
<proteinExistence type="predicted"/>
<name>A0A917PBD1_9DEIO</name>
<protein>
    <submittedName>
        <fullName evidence="6">DNA-binding response regulator</fullName>
    </submittedName>
</protein>
<dbReference type="InterPro" id="IPR000792">
    <property type="entry name" value="Tscrpt_reg_LuxR_C"/>
</dbReference>
<comment type="caution">
    <text evidence="6">The sequence shown here is derived from an EMBL/GenBank/DDBJ whole genome shotgun (WGS) entry which is preliminary data.</text>
</comment>
<dbReference type="PRINTS" id="PR00038">
    <property type="entry name" value="HTHLUXR"/>
</dbReference>
<accession>A0A917PBD1</accession>
<sequence>MTDPVQDGRPDRVRVVIVDDHPLFREGVAAALGSDGDLEVVGEGSSGPEALTLATTLLPDLLLLDLNLPGGGLSALRAVSAACPVTKIVMLTFSEEESDVLASLKGGARGYILKGVAGRELRQILRAVQAGEVYITPALAAGVLVEMASARREGAGPLHDLTPRERQILEGVAGGRSNKEIGRDLDLTEKTVKHYMTNILQKLQVRNRVEAALIAQREANR</sequence>
<dbReference type="PROSITE" id="PS50110">
    <property type="entry name" value="RESPONSE_REGULATORY"/>
    <property type="match status" value="1"/>
</dbReference>
<dbReference type="CDD" id="cd06170">
    <property type="entry name" value="LuxR_C_like"/>
    <property type="match status" value="1"/>
</dbReference>
<dbReference type="CDD" id="cd17535">
    <property type="entry name" value="REC_NarL-like"/>
    <property type="match status" value="1"/>
</dbReference>
<dbReference type="Gene3D" id="3.40.50.2300">
    <property type="match status" value="1"/>
</dbReference>
<dbReference type="GO" id="GO:0006355">
    <property type="term" value="P:regulation of DNA-templated transcription"/>
    <property type="evidence" value="ECO:0007669"/>
    <property type="project" value="InterPro"/>
</dbReference>
<dbReference type="PROSITE" id="PS50043">
    <property type="entry name" value="HTH_LUXR_2"/>
    <property type="match status" value="1"/>
</dbReference>
<keyword evidence="2 6" id="KW-0238">DNA-binding</keyword>
<gene>
    <name evidence="6" type="ORF">GCM10008939_12450</name>
</gene>
<dbReference type="InterPro" id="IPR039420">
    <property type="entry name" value="WalR-like"/>
</dbReference>
<organism evidence="6 7">
    <name type="scientific">Deinococcus aquiradiocola</name>
    <dbReference type="NCBI Taxonomy" id="393059"/>
    <lineage>
        <taxon>Bacteria</taxon>
        <taxon>Thermotogati</taxon>
        <taxon>Deinococcota</taxon>
        <taxon>Deinococci</taxon>
        <taxon>Deinococcales</taxon>
        <taxon>Deinococcaceae</taxon>
        <taxon>Deinococcus</taxon>
    </lineage>
</organism>
<evidence type="ECO:0000256" key="1">
    <source>
        <dbReference type="ARBA" id="ARBA00022553"/>
    </source>
</evidence>
<dbReference type="Pfam" id="PF00072">
    <property type="entry name" value="Response_reg"/>
    <property type="match status" value="1"/>
</dbReference>
<dbReference type="InterPro" id="IPR058245">
    <property type="entry name" value="NreC/VraR/RcsB-like_REC"/>
</dbReference>
<evidence type="ECO:0000256" key="2">
    <source>
        <dbReference type="ARBA" id="ARBA00023125"/>
    </source>
</evidence>
<dbReference type="SUPFAM" id="SSF52172">
    <property type="entry name" value="CheY-like"/>
    <property type="match status" value="1"/>
</dbReference>
<feature type="domain" description="Response regulatory" evidence="5">
    <location>
        <begin position="14"/>
        <end position="129"/>
    </location>
</feature>
<dbReference type="GO" id="GO:0003677">
    <property type="term" value="F:DNA binding"/>
    <property type="evidence" value="ECO:0007669"/>
    <property type="project" value="UniProtKB-KW"/>
</dbReference>
<dbReference type="AlphaFoldDB" id="A0A917PBD1"/>
<feature type="domain" description="HTH luxR-type" evidence="4">
    <location>
        <begin position="154"/>
        <end position="219"/>
    </location>
</feature>
<dbReference type="PROSITE" id="PS00622">
    <property type="entry name" value="HTH_LUXR_1"/>
    <property type="match status" value="1"/>
</dbReference>
<evidence type="ECO:0000259" key="5">
    <source>
        <dbReference type="PROSITE" id="PS50110"/>
    </source>
</evidence>
<dbReference type="GO" id="GO:0000160">
    <property type="term" value="P:phosphorelay signal transduction system"/>
    <property type="evidence" value="ECO:0007669"/>
    <property type="project" value="InterPro"/>
</dbReference>
<dbReference type="SMART" id="SM00448">
    <property type="entry name" value="REC"/>
    <property type="match status" value="1"/>
</dbReference>
<dbReference type="SMART" id="SM00421">
    <property type="entry name" value="HTH_LUXR"/>
    <property type="match status" value="1"/>
</dbReference>
<evidence type="ECO:0000313" key="6">
    <source>
        <dbReference type="EMBL" id="GGJ69557.1"/>
    </source>
</evidence>
<dbReference type="InterPro" id="IPR001789">
    <property type="entry name" value="Sig_transdc_resp-reg_receiver"/>
</dbReference>
<dbReference type="Pfam" id="PF00196">
    <property type="entry name" value="GerE"/>
    <property type="match status" value="1"/>
</dbReference>
<evidence type="ECO:0000313" key="7">
    <source>
        <dbReference type="Proteomes" id="UP000635726"/>
    </source>
</evidence>
<dbReference type="PANTHER" id="PTHR43214">
    <property type="entry name" value="TWO-COMPONENT RESPONSE REGULATOR"/>
    <property type="match status" value="1"/>
</dbReference>
<keyword evidence="1 3" id="KW-0597">Phosphoprotein</keyword>
<reference evidence="6" key="1">
    <citation type="journal article" date="2014" name="Int. J. Syst. Evol. Microbiol.">
        <title>Complete genome sequence of Corynebacterium casei LMG S-19264T (=DSM 44701T), isolated from a smear-ripened cheese.</title>
        <authorList>
            <consortium name="US DOE Joint Genome Institute (JGI-PGF)"/>
            <person name="Walter F."/>
            <person name="Albersmeier A."/>
            <person name="Kalinowski J."/>
            <person name="Ruckert C."/>
        </authorList>
    </citation>
    <scope>NUCLEOTIDE SEQUENCE</scope>
    <source>
        <strain evidence="6">JCM 14371</strain>
    </source>
</reference>
<dbReference type="SUPFAM" id="SSF46894">
    <property type="entry name" value="C-terminal effector domain of the bipartite response regulators"/>
    <property type="match status" value="1"/>
</dbReference>
<feature type="modified residue" description="4-aspartylphosphate" evidence="3">
    <location>
        <position position="65"/>
    </location>
</feature>